<dbReference type="Proteomes" id="UP001603857">
    <property type="component" value="Unassembled WGS sequence"/>
</dbReference>
<dbReference type="EMBL" id="JBGMDY010000008">
    <property type="protein sequence ID" value="KAL2326031.1"/>
    <property type="molecule type" value="Genomic_DNA"/>
</dbReference>
<gene>
    <name evidence="1" type="ORF">Fmac_025089</name>
</gene>
<evidence type="ECO:0000313" key="1">
    <source>
        <dbReference type="EMBL" id="KAL2326031.1"/>
    </source>
</evidence>
<organism evidence="1 2">
    <name type="scientific">Flemingia macrophylla</name>
    <dbReference type="NCBI Taxonomy" id="520843"/>
    <lineage>
        <taxon>Eukaryota</taxon>
        <taxon>Viridiplantae</taxon>
        <taxon>Streptophyta</taxon>
        <taxon>Embryophyta</taxon>
        <taxon>Tracheophyta</taxon>
        <taxon>Spermatophyta</taxon>
        <taxon>Magnoliopsida</taxon>
        <taxon>eudicotyledons</taxon>
        <taxon>Gunneridae</taxon>
        <taxon>Pentapetalae</taxon>
        <taxon>rosids</taxon>
        <taxon>fabids</taxon>
        <taxon>Fabales</taxon>
        <taxon>Fabaceae</taxon>
        <taxon>Papilionoideae</taxon>
        <taxon>50 kb inversion clade</taxon>
        <taxon>NPAAA clade</taxon>
        <taxon>indigoferoid/millettioid clade</taxon>
        <taxon>Phaseoleae</taxon>
        <taxon>Flemingia</taxon>
    </lineage>
</organism>
<accession>A0ABD1LRD3</accession>
<sequence>MELFIGGWASQNLSIPWKEVESKLFVLNVDKRLVLTMEDLSKALRDMLNKEHERAEDSKSVTVPSAAA</sequence>
<comment type="caution">
    <text evidence="1">The sequence shown here is derived from an EMBL/GenBank/DDBJ whole genome shotgun (WGS) entry which is preliminary data.</text>
</comment>
<dbReference type="AlphaFoldDB" id="A0ABD1LRD3"/>
<evidence type="ECO:0000313" key="2">
    <source>
        <dbReference type="Proteomes" id="UP001603857"/>
    </source>
</evidence>
<name>A0ABD1LRD3_9FABA</name>
<keyword evidence="2" id="KW-1185">Reference proteome</keyword>
<reference evidence="1 2" key="1">
    <citation type="submission" date="2024-08" db="EMBL/GenBank/DDBJ databases">
        <title>Insights into the chromosomal genome structure of Flemingia macrophylla.</title>
        <authorList>
            <person name="Ding Y."/>
            <person name="Zhao Y."/>
            <person name="Bi W."/>
            <person name="Wu M."/>
            <person name="Zhao G."/>
            <person name="Gong Y."/>
            <person name="Li W."/>
            <person name="Zhang P."/>
        </authorList>
    </citation>
    <scope>NUCLEOTIDE SEQUENCE [LARGE SCALE GENOMIC DNA]</scope>
    <source>
        <strain evidence="1">DYQJB</strain>
        <tissue evidence="1">Leaf</tissue>
    </source>
</reference>
<protein>
    <submittedName>
        <fullName evidence="1">Uncharacterized protein</fullName>
    </submittedName>
</protein>
<proteinExistence type="predicted"/>